<protein>
    <submittedName>
        <fullName evidence="2">Uncharacterized protein</fullName>
    </submittedName>
</protein>
<keyword evidence="1" id="KW-0472">Membrane</keyword>
<evidence type="ECO:0000313" key="2">
    <source>
        <dbReference type="EMBL" id="QHT07300.1"/>
    </source>
</evidence>
<dbReference type="AlphaFoldDB" id="A0A6C0CTT6"/>
<sequence length="216" mass="23829">MIEKDTLLTVFGVILLSFSYGFSSSYLWGNTLESRVIGSWIPFALNGAVLVYIVAGLVNVTKISGSVRALFITLLVLMALIEVSYMYEKPQTTGAINVAWLLVTSFTLLRLYMIISLHCDFPKSVLAKMASDVVSSTKVASVLPKAQDILVEPKPEPDWNRAFGVLDNALRKAEAEELITADEKLEQINKFRAAWGKPPALPKLPKDVVLKGGRKR</sequence>
<feature type="transmembrane region" description="Helical" evidence="1">
    <location>
        <begin position="40"/>
        <end position="60"/>
    </location>
</feature>
<feature type="transmembrane region" description="Helical" evidence="1">
    <location>
        <begin position="67"/>
        <end position="87"/>
    </location>
</feature>
<name>A0A6C0CTT6_9ZZZZ</name>
<keyword evidence="1" id="KW-1133">Transmembrane helix</keyword>
<proteinExistence type="predicted"/>
<evidence type="ECO:0000256" key="1">
    <source>
        <dbReference type="SAM" id="Phobius"/>
    </source>
</evidence>
<feature type="transmembrane region" description="Helical" evidence="1">
    <location>
        <begin position="7"/>
        <end position="28"/>
    </location>
</feature>
<keyword evidence="1" id="KW-0812">Transmembrane</keyword>
<accession>A0A6C0CTT6</accession>
<reference evidence="2" key="1">
    <citation type="journal article" date="2020" name="Nature">
        <title>Giant virus diversity and host interactions through global metagenomics.</title>
        <authorList>
            <person name="Schulz F."/>
            <person name="Roux S."/>
            <person name="Paez-Espino D."/>
            <person name="Jungbluth S."/>
            <person name="Walsh D.A."/>
            <person name="Denef V.J."/>
            <person name="McMahon K.D."/>
            <person name="Konstantinidis K.T."/>
            <person name="Eloe-Fadrosh E.A."/>
            <person name="Kyrpides N.C."/>
            <person name="Woyke T."/>
        </authorList>
    </citation>
    <scope>NUCLEOTIDE SEQUENCE</scope>
    <source>
        <strain evidence="2">GVMAG-M-3300021963-12</strain>
    </source>
</reference>
<organism evidence="2">
    <name type="scientific">viral metagenome</name>
    <dbReference type="NCBI Taxonomy" id="1070528"/>
    <lineage>
        <taxon>unclassified sequences</taxon>
        <taxon>metagenomes</taxon>
        <taxon>organismal metagenomes</taxon>
    </lineage>
</organism>
<feature type="transmembrane region" description="Helical" evidence="1">
    <location>
        <begin position="99"/>
        <end position="119"/>
    </location>
</feature>
<dbReference type="EMBL" id="MN739481">
    <property type="protein sequence ID" value="QHT07300.1"/>
    <property type="molecule type" value="Genomic_DNA"/>
</dbReference>